<dbReference type="PANTHER" id="PTHR13847:SF289">
    <property type="entry name" value="GLYCINE OXIDASE"/>
    <property type="match status" value="1"/>
</dbReference>
<dbReference type="InterPro" id="IPR006076">
    <property type="entry name" value="FAD-dep_OxRdtase"/>
</dbReference>
<dbReference type="PANTHER" id="PTHR13847">
    <property type="entry name" value="SARCOSINE DEHYDROGENASE-RELATED"/>
    <property type="match status" value="1"/>
</dbReference>
<dbReference type="Gene3D" id="3.50.50.60">
    <property type="entry name" value="FAD/NAD(P)-binding domain"/>
    <property type="match status" value="2"/>
</dbReference>
<feature type="domain" description="FAD dependent oxidoreductase" evidence="2">
    <location>
        <begin position="6"/>
        <end position="397"/>
    </location>
</feature>
<sequence>MDERVDVVVVGGGVIGLCTALCLAEAGRSVRVLEAKTVGSGSSHGNCGTLTPSHAAPLAAPGAITQALRWMLTPDAPFYVAPRLDPGLWRWLFGFARRCNARDWRTALAARAAILNDSITAYPDWVARHAPDAEYAGEGVDYLFRTASGFDEAARDIPHLAEVGIAAEVIAGSDYERSDPALKPGLHAVIRFPGDASLRPDRYVAGLARSLRALGGVIEDGWEVQGIDEDADGVVVHGSRGRLRARDVVLATGAWSPTLMRSAGLGALPVQPGKGYSITYDRPARVPRRALSLHEPGVCVTAWGSGYRLGSTMEFSGYSTDLNRRRLDALERGAAAFLHEPVGPVKHEEWYGWRPLSIDDVPIIGRVPGRRHAWVATGHGMLGVSMSPSTGQLVADLVCGREPRIDPAPYSPERFR</sequence>
<dbReference type="PRINTS" id="PR00420">
    <property type="entry name" value="RNGMNOXGNASE"/>
</dbReference>
<evidence type="ECO:0000313" key="3">
    <source>
        <dbReference type="EMBL" id="GGK10348.1"/>
    </source>
</evidence>
<evidence type="ECO:0000259" key="2">
    <source>
        <dbReference type="Pfam" id="PF01266"/>
    </source>
</evidence>
<evidence type="ECO:0000256" key="1">
    <source>
        <dbReference type="ARBA" id="ARBA00023002"/>
    </source>
</evidence>
<reference evidence="4" key="1">
    <citation type="journal article" date="2019" name="Int. J. Syst. Evol. Microbiol.">
        <title>The Global Catalogue of Microorganisms (GCM) 10K type strain sequencing project: providing services to taxonomists for standard genome sequencing and annotation.</title>
        <authorList>
            <consortium name="The Broad Institute Genomics Platform"/>
            <consortium name="The Broad Institute Genome Sequencing Center for Infectious Disease"/>
            <person name="Wu L."/>
            <person name="Ma J."/>
        </authorList>
    </citation>
    <scope>NUCLEOTIDE SEQUENCE [LARGE SCALE GENOMIC DNA]</scope>
    <source>
        <strain evidence="4">CGMCC 1.8985</strain>
    </source>
</reference>
<dbReference type="SUPFAM" id="SSF54373">
    <property type="entry name" value="FAD-linked reductases, C-terminal domain"/>
    <property type="match status" value="1"/>
</dbReference>
<keyword evidence="4" id="KW-1185">Reference proteome</keyword>
<dbReference type="SUPFAM" id="SSF51905">
    <property type="entry name" value="FAD/NAD(P)-binding domain"/>
    <property type="match status" value="1"/>
</dbReference>
<organism evidence="3 4">
    <name type="scientific">Luteimonas terricola</name>
    <dbReference type="NCBI Taxonomy" id="645597"/>
    <lineage>
        <taxon>Bacteria</taxon>
        <taxon>Pseudomonadati</taxon>
        <taxon>Pseudomonadota</taxon>
        <taxon>Gammaproteobacteria</taxon>
        <taxon>Lysobacterales</taxon>
        <taxon>Lysobacteraceae</taxon>
        <taxon>Luteimonas</taxon>
    </lineage>
</organism>
<dbReference type="RefSeq" id="WP_229659154.1">
    <property type="nucleotide sequence ID" value="NZ_BMME01000001.1"/>
</dbReference>
<name>A0ABQ2EG39_9GAMM</name>
<dbReference type="Pfam" id="PF01266">
    <property type="entry name" value="DAO"/>
    <property type="match status" value="1"/>
</dbReference>
<protein>
    <submittedName>
        <fullName evidence="3">D-amino-acid dehydrogenase</fullName>
    </submittedName>
</protein>
<dbReference type="Gene3D" id="3.30.9.10">
    <property type="entry name" value="D-Amino Acid Oxidase, subunit A, domain 2"/>
    <property type="match status" value="1"/>
</dbReference>
<dbReference type="Proteomes" id="UP000599009">
    <property type="component" value="Unassembled WGS sequence"/>
</dbReference>
<comment type="caution">
    <text evidence="3">The sequence shown here is derived from an EMBL/GenBank/DDBJ whole genome shotgun (WGS) entry which is preliminary data.</text>
</comment>
<dbReference type="InterPro" id="IPR036188">
    <property type="entry name" value="FAD/NAD-bd_sf"/>
</dbReference>
<gene>
    <name evidence="3" type="primary">dadA</name>
    <name evidence="3" type="ORF">GCM10011394_19800</name>
</gene>
<dbReference type="EMBL" id="BMME01000001">
    <property type="protein sequence ID" value="GGK10348.1"/>
    <property type="molecule type" value="Genomic_DNA"/>
</dbReference>
<keyword evidence="1" id="KW-0560">Oxidoreductase</keyword>
<evidence type="ECO:0000313" key="4">
    <source>
        <dbReference type="Proteomes" id="UP000599009"/>
    </source>
</evidence>
<accession>A0ABQ2EG39</accession>
<proteinExistence type="predicted"/>